<dbReference type="Proteomes" id="UP000005238">
    <property type="component" value="Unassembled WGS sequence"/>
</dbReference>
<evidence type="ECO:0000256" key="1">
    <source>
        <dbReference type="SAM" id="Coils"/>
    </source>
</evidence>
<dbReference type="VEuPathDB" id="FungiDB:KRP23_13932"/>
<reference evidence="4" key="1">
    <citation type="journal article" date="2006" name="Science">
        <title>Phytophthora genome sequences uncover evolutionary origins and mechanisms of pathogenesis.</title>
        <authorList>
            <person name="Tyler B.M."/>
            <person name="Tripathy S."/>
            <person name="Zhang X."/>
            <person name="Dehal P."/>
            <person name="Jiang R.H."/>
            <person name="Aerts A."/>
            <person name="Arredondo F.D."/>
            <person name="Baxter L."/>
            <person name="Bensasson D."/>
            <person name="Beynon J.L."/>
            <person name="Chapman J."/>
            <person name="Damasceno C.M."/>
            <person name="Dorrance A.E."/>
            <person name="Dou D."/>
            <person name="Dickerman A.W."/>
            <person name="Dubchak I.L."/>
            <person name="Garbelotto M."/>
            <person name="Gijzen M."/>
            <person name="Gordon S.G."/>
            <person name="Govers F."/>
            <person name="Grunwald N.J."/>
            <person name="Huang W."/>
            <person name="Ivors K.L."/>
            <person name="Jones R.W."/>
            <person name="Kamoun S."/>
            <person name="Krampis K."/>
            <person name="Lamour K.H."/>
            <person name="Lee M.K."/>
            <person name="McDonald W.H."/>
            <person name="Medina M."/>
            <person name="Meijer H.J."/>
            <person name="Nordberg E.K."/>
            <person name="Maclean D.J."/>
            <person name="Ospina-Giraldo M.D."/>
            <person name="Morris P.F."/>
            <person name="Phuntumart V."/>
            <person name="Putnam N.H."/>
            <person name="Rash S."/>
            <person name="Rose J.K."/>
            <person name="Sakihama Y."/>
            <person name="Salamov A.A."/>
            <person name="Savidor A."/>
            <person name="Scheuring C.F."/>
            <person name="Smith B.M."/>
            <person name="Sobral B.W."/>
            <person name="Terry A."/>
            <person name="Torto-Alalibo T.A."/>
            <person name="Win J."/>
            <person name="Xu Z."/>
            <person name="Zhang H."/>
            <person name="Grigoriev I.V."/>
            <person name="Rokhsar D.S."/>
            <person name="Boore J.L."/>
        </authorList>
    </citation>
    <scope>NUCLEOTIDE SEQUENCE [LARGE SCALE GENOMIC DNA]</scope>
    <source>
        <strain evidence="4">Pr102</strain>
    </source>
</reference>
<keyword evidence="4" id="KW-1185">Reference proteome</keyword>
<evidence type="ECO:0000256" key="2">
    <source>
        <dbReference type="SAM" id="MobiDB-lite"/>
    </source>
</evidence>
<dbReference type="VEuPathDB" id="FungiDB:KRP22_4642"/>
<feature type="compositionally biased region" description="Low complexity" evidence="2">
    <location>
        <begin position="480"/>
        <end position="501"/>
    </location>
</feature>
<feature type="region of interest" description="Disordered" evidence="2">
    <location>
        <begin position="86"/>
        <end position="126"/>
    </location>
</feature>
<dbReference type="InParanoid" id="H3H3E2"/>
<name>H3H3E2_PHYRM</name>
<evidence type="ECO:0000313" key="4">
    <source>
        <dbReference type="Proteomes" id="UP000005238"/>
    </source>
</evidence>
<dbReference type="EMBL" id="DS566130">
    <property type="status" value="NOT_ANNOTATED_CDS"/>
    <property type="molecule type" value="Genomic_DNA"/>
</dbReference>
<reference evidence="3" key="2">
    <citation type="submission" date="2015-06" db="UniProtKB">
        <authorList>
            <consortium name="EnsemblProtists"/>
        </authorList>
    </citation>
    <scope>IDENTIFICATION</scope>
    <source>
        <strain evidence="3">Pr102</strain>
    </source>
</reference>
<sequence length="501" mass="56144">MSVRIDTARGNCARLFESLGDEQVSGALSMDSASPPLPPARSLLQRRSPDRPLPRLHPLPAKSPTGDKTLLVFLRPDRTECVRRAVAEQEKHQGGKRRTRDYDAQRTSSDDSETPRCRKRSNSTGCKGRKPTYLIRKVIEALYSRKYEERESDNEFVLLQEEKGELTVEIERLKAQLEYLKHTASIEPECYARALVRRTDNKFFEQEMHNHLLREAVRNQHFQLFSAQSALSELTAAKLRDAKQLMDKRMQFLREHAEQRRETAQFPIDSGALCSVVFDVTPLDGDVEADDIARAFNSASEYIKRMGTMMPPYAGGDTGVVHGRLQVDTSPEMPTESSFVVFSELQMPKVVPTQSESSENSTERHMDPLGVVVLDSVDEDELHPYTPSQFLREDVNAVITISKGSRRVHGGNDREKRVPCLVLTRWVLLTLRPNPKSIDPAAAMDFLLQTCINMGNEMLQAIHDGEPSSSTTDSRDDGQPPSYAYSSASPGSSPGALNVSI</sequence>
<feature type="region of interest" description="Disordered" evidence="2">
    <location>
        <begin position="26"/>
        <end position="68"/>
    </location>
</feature>
<dbReference type="OMA" id="KFFEQEM"/>
<evidence type="ECO:0000313" key="3">
    <source>
        <dbReference type="EnsemblProtists" id="Phyra85001"/>
    </source>
</evidence>
<proteinExistence type="predicted"/>
<organism evidence="3 4">
    <name type="scientific">Phytophthora ramorum</name>
    <name type="common">Sudden oak death agent</name>
    <dbReference type="NCBI Taxonomy" id="164328"/>
    <lineage>
        <taxon>Eukaryota</taxon>
        <taxon>Sar</taxon>
        <taxon>Stramenopiles</taxon>
        <taxon>Oomycota</taxon>
        <taxon>Peronosporomycetes</taxon>
        <taxon>Peronosporales</taxon>
        <taxon>Peronosporaceae</taxon>
        <taxon>Phytophthora</taxon>
    </lineage>
</organism>
<dbReference type="HOGENOM" id="CLU_544568_0_0_1"/>
<dbReference type="EnsemblProtists" id="Phyra85001">
    <property type="protein sequence ID" value="Phyra85001"/>
    <property type="gene ID" value="Phyra85001"/>
</dbReference>
<feature type="region of interest" description="Disordered" evidence="2">
    <location>
        <begin position="463"/>
        <end position="501"/>
    </location>
</feature>
<dbReference type="eggNOG" id="ENOG502RBUK">
    <property type="taxonomic scope" value="Eukaryota"/>
</dbReference>
<feature type="coiled-coil region" evidence="1">
    <location>
        <begin position="156"/>
        <end position="183"/>
    </location>
</feature>
<dbReference type="AlphaFoldDB" id="H3H3E2"/>
<protein>
    <submittedName>
        <fullName evidence="3">Uncharacterized protein</fullName>
    </submittedName>
</protein>
<accession>H3H3E2</accession>
<keyword evidence="1" id="KW-0175">Coiled coil</keyword>